<feature type="transmembrane region" description="Helical" evidence="2">
    <location>
        <begin position="113"/>
        <end position="134"/>
    </location>
</feature>
<name>A0A9P9DNE3_9PLEO</name>
<proteinExistence type="predicted"/>
<keyword evidence="2" id="KW-0472">Membrane</keyword>
<dbReference type="EMBL" id="JAGMWT010000009">
    <property type="protein sequence ID" value="KAH7122333.1"/>
    <property type="molecule type" value="Genomic_DNA"/>
</dbReference>
<sequence length="314" mass="33701">MGARRLLYPSTMLYPWTVMDGVARSATLRAAGAASDAKATCVVTTTSAAAAAAAATMRIPAPPSLSHASLQRTANSSAQMCQRSRPKSNGAMEIATAACKRSRWTLHRMHRTLYGIPAALSSSLVGLLFVFTVGHKAICQGAPRDEDGLVRVDMARRTQRTMTLVLGDFEGIDNEGERSRERSCRFSPGLFPLSPPTYHPPPRPAGSTTHHGLAKDSRHGHGQASIHESEHGRMDMEYLAPGQHAKEGVHRALTALCSCSTAHSSWQIRSAGPVLARLLDNARRGVVKGKRYDSVILLHNRNPHGSQASCCGPA</sequence>
<comment type="caution">
    <text evidence="3">The sequence shown here is derived from an EMBL/GenBank/DDBJ whole genome shotgun (WGS) entry which is preliminary data.</text>
</comment>
<gene>
    <name evidence="3" type="ORF">B0J11DRAFT_507329</name>
</gene>
<accession>A0A9P9DNE3</accession>
<dbReference type="Proteomes" id="UP000700596">
    <property type="component" value="Unassembled WGS sequence"/>
</dbReference>
<organism evidence="3 4">
    <name type="scientific">Dendryphion nanum</name>
    <dbReference type="NCBI Taxonomy" id="256645"/>
    <lineage>
        <taxon>Eukaryota</taxon>
        <taxon>Fungi</taxon>
        <taxon>Dikarya</taxon>
        <taxon>Ascomycota</taxon>
        <taxon>Pezizomycotina</taxon>
        <taxon>Dothideomycetes</taxon>
        <taxon>Pleosporomycetidae</taxon>
        <taxon>Pleosporales</taxon>
        <taxon>Torulaceae</taxon>
        <taxon>Dendryphion</taxon>
    </lineage>
</organism>
<feature type="compositionally biased region" description="Pro residues" evidence="1">
    <location>
        <begin position="193"/>
        <end position="204"/>
    </location>
</feature>
<evidence type="ECO:0000256" key="2">
    <source>
        <dbReference type="SAM" id="Phobius"/>
    </source>
</evidence>
<reference evidence="3" key="1">
    <citation type="journal article" date="2021" name="Nat. Commun.">
        <title>Genetic determinants of endophytism in the Arabidopsis root mycobiome.</title>
        <authorList>
            <person name="Mesny F."/>
            <person name="Miyauchi S."/>
            <person name="Thiergart T."/>
            <person name="Pickel B."/>
            <person name="Atanasova L."/>
            <person name="Karlsson M."/>
            <person name="Huettel B."/>
            <person name="Barry K.W."/>
            <person name="Haridas S."/>
            <person name="Chen C."/>
            <person name="Bauer D."/>
            <person name="Andreopoulos W."/>
            <person name="Pangilinan J."/>
            <person name="LaButti K."/>
            <person name="Riley R."/>
            <person name="Lipzen A."/>
            <person name="Clum A."/>
            <person name="Drula E."/>
            <person name="Henrissat B."/>
            <person name="Kohler A."/>
            <person name="Grigoriev I.V."/>
            <person name="Martin F.M."/>
            <person name="Hacquard S."/>
        </authorList>
    </citation>
    <scope>NUCLEOTIDE SEQUENCE</scope>
    <source>
        <strain evidence="3">MPI-CAGE-CH-0243</strain>
    </source>
</reference>
<feature type="compositionally biased region" description="Basic and acidic residues" evidence="1">
    <location>
        <begin position="175"/>
        <end position="184"/>
    </location>
</feature>
<evidence type="ECO:0000256" key="1">
    <source>
        <dbReference type="SAM" id="MobiDB-lite"/>
    </source>
</evidence>
<dbReference type="AlphaFoldDB" id="A0A9P9DNE3"/>
<keyword evidence="2" id="KW-0812">Transmembrane</keyword>
<keyword evidence="2" id="KW-1133">Transmembrane helix</keyword>
<feature type="region of interest" description="Disordered" evidence="1">
    <location>
        <begin position="174"/>
        <end position="229"/>
    </location>
</feature>
<keyword evidence="4" id="KW-1185">Reference proteome</keyword>
<protein>
    <submittedName>
        <fullName evidence="3">Uncharacterized protein</fullName>
    </submittedName>
</protein>
<evidence type="ECO:0000313" key="4">
    <source>
        <dbReference type="Proteomes" id="UP000700596"/>
    </source>
</evidence>
<evidence type="ECO:0000313" key="3">
    <source>
        <dbReference type="EMBL" id="KAH7122333.1"/>
    </source>
</evidence>